<gene>
    <name evidence="3" type="ORF">H9853_00420</name>
</gene>
<evidence type="ECO:0000313" key="3">
    <source>
        <dbReference type="EMBL" id="HIX53464.1"/>
    </source>
</evidence>
<dbReference type="Proteomes" id="UP000824156">
    <property type="component" value="Unassembled WGS sequence"/>
</dbReference>
<keyword evidence="2" id="KW-0472">Membrane</keyword>
<comment type="caution">
    <text evidence="3">The sequence shown here is derived from an EMBL/GenBank/DDBJ whole genome shotgun (WGS) entry which is preliminary data.</text>
</comment>
<reference evidence="3" key="1">
    <citation type="journal article" date="2021" name="PeerJ">
        <title>Extensive microbial diversity within the chicken gut microbiome revealed by metagenomics and culture.</title>
        <authorList>
            <person name="Gilroy R."/>
            <person name="Ravi A."/>
            <person name="Getino M."/>
            <person name="Pursley I."/>
            <person name="Horton D.L."/>
            <person name="Alikhan N.F."/>
            <person name="Baker D."/>
            <person name="Gharbi K."/>
            <person name="Hall N."/>
            <person name="Watson M."/>
            <person name="Adriaenssens E.M."/>
            <person name="Foster-Nyarko E."/>
            <person name="Jarju S."/>
            <person name="Secka A."/>
            <person name="Antonio M."/>
            <person name="Oren A."/>
            <person name="Chaudhuri R.R."/>
            <person name="La Ragione R."/>
            <person name="Hildebrand F."/>
            <person name="Pallen M.J."/>
        </authorList>
    </citation>
    <scope>NUCLEOTIDE SEQUENCE</scope>
    <source>
        <strain evidence="3">1719</strain>
    </source>
</reference>
<dbReference type="EMBL" id="DXEZ01000009">
    <property type="protein sequence ID" value="HIX53464.1"/>
    <property type="molecule type" value="Genomic_DNA"/>
</dbReference>
<organism evidence="3 4">
    <name type="scientific">Candidatus Sphingobacterium stercoripullorum</name>
    <dbReference type="NCBI Taxonomy" id="2838759"/>
    <lineage>
        <taxon>Bacteria</taxon>
        <taxon>Pseudomonadati</taxon>
        <taxon>Bacteroidota</taxon>
        <taxon>Sphingobacteriia</taxon>
        <taxon>Sphingobacteriales</taxon>
        <taxon>Sphingobacteriaceae</taxon>
        <taxon>Sphingobacterium</taxon>
    </lineage>
</organism>
<reference evidence="3" key="2">
    <citation type="submission" date="2021-04" db="EMBL/GenBank/DDBJ databases">
        <authorList>
            <person name="Gilroy R."/>
        </authorList>
    </citation>
    <scope>NUCLEOTIDE SEQUENCE</scope>
    <source>
        <strain evidence="3">1719</strain>
    </source>
</reference>
<evidence type="ECO:0000256" key="2">
    <source>
        <dbReference type="SAM" id="Phobius"/>
    </source>
</evidence>
<evidence type="ECO:0000313" key="4">
    <source>
        <dbReference type="Proteomes" id="UP000824156"/>
    </source>
</evidence>
<keyword evidence="2" id="KW-0812">Transmembrane</keyword>
<feature type="transmembrane region" description="Helical" evidence="2">
    <location>
        <begin position="47"/>
        <end position="66"/>
    </location>
</feature>
<name>A0A9D1W6W0_9SPHI</name>
<protein>
    <submittedName>
        <fullName evidence="3">Uncharacterized protein</fullName>
    </submittedName>
</protein>
<keyword evidence="2" id="KW-1133">Transmembrane helix</keyword>
<accession>A0A9D1W6W0</accession>
<feature type="compositionally biased region" description="Pro residues" evidence="1">
    <location>
        <begin position="96"/>
        <end position="105"/>
    </location>
</feature>
<dbReference type="AlphaFoldDB" id="A0A9D1W6W0"/>
<sequence length="233" mass="26285">MKNKLTEFDRHFKEQLSAQEILPPADAWANIADQLDHQQSRKLKYRYTYWASSAAAIVLITGYFFFTQLVGTKQELGEKNLNHIAKVETKVTQPKPAFPESPTPKPSSKEAKAYKEPQERAAHAPKGIQEAPKPEELPQQKERMLVQLATVNELKGSKTIRLQGVKKELDFKNRELSGTLKVAAVKFDQPEKSREVVIQPILNFLSENILGNKTGNLEITSDEEGTLTFALNN</sequence>
<evidence type="ECO:0000256" key="1">
    <source>
        <dbReference type="SAM" id="MobiDB-lite"/>
    </source>
</evidence>
<feature type="region of interest" description="Disordered" evidence="1">
    <location>
        <begin position="92"/>
        <end position="139"/>
    </location>
</feature>
<feature type="compositionally biased region" description="Basic and acidic residues" evidence="1">
    <location>
        <begin position="107"/>
        <end position="122"/>
    </location>
</feature>
<proteinExistence type="predicted"/>